<keyword evidence="4" id="KW-0479">Metal-binding</keyword>
<evidence type="ECO:0000256" key="10">
    <source>
        <dbReference type="RuleBase" id="RU003983"/>
    </source>
</evidence>
<feature type="transmembrane region" description="Helical" evidence="11">
    <location>
        <begin position="87"/>
        <end position="112"/>
    </location>
</feature>
<dbReference type="Gene3D" id="3.30.2010.10">
    <property type="entry name" value="Metalloproteases ('zincins'), catalytic domain"/>
    <property type="match status" value="1"/>
</dbReference>
<feature type="transmembrane region" description="Helical" evidence="11">
    <location>
        <begin position="270"/>
        <end position="296"/>
    </location>
</feature>
<gene>
    <name evidence="13" type="ORF">ACIBP4_11120</name>
</gene>
<evidence type="ECO:0000256" key="9">
    <source>
        <dbReference type="ARBA" id="ARBA00023136"/>
    </source>
</evidence>
<keyword evidence="7 11" id="KW-1133">Transmembrane helix</keyword>
<proteinExistence type="inferred from homology"/>
<evidence type="ECO:0000256" key="11">
    <source>
        <dbReference type="SAM" id="Phobius"/>
    </source>
</evidence>
<keyword evidence="3 11" id="KW-0812">Transmembrane</keyword>
<accession>A0ABW7ZJ15</accession>
<dbReference type="Pfam" id="PF01435">
    <property type="entry name" value="Peptidase_M48"/>
    <property type="match status" value="1"/>
</dbReference>
<evidence type="ECO:0000256" key="6">
    <source>
        <dbReference type="ARBA" id="ARBA00022833"/>
    </source>
</evidence>
<keyword evidence="8 10" id="KW-0482">Metalloprotease</keyword>
<evidence type="ECO:0000256" key="3">
    <source>
        <dbReference type="ARBA" id="ARBA00022692"/>
    </source>
</evidence>
<evidence type="ECO:0000313" key="13">
    <source>
        <dbReference type="EMBL" id="MFI7262838.1"/>
    </source>
</evidence>
<protein>
    <submittedName>
        <fullName evidence="13">M48 family metalloprotease</fullName>
        <ecNumber evidence="13">3.4.24.-</ecNumber>
    </submittedName>
</protein>
<dbReference type="PANTHER" id="PTHR43221">
    <property type="entry name" value="PROTEASE HTPX"/>
    <property type="match status" value="1"/>
</dbReference>
<sequence length="437" mass="47258">MSTTIMPPGRCAGCGHDLVSAAPESAPWCPGCLWNLDEYDPALAPWRGTKLVGRWGFRRGLRIDRATRAELSADPDAGPDGTSTGEVWLSAVSVVLGLVGAVAVGYLVWLLLASGLPAGVRVAFALPAVLVLLLVKPAFGRVPRTGVLSERDAPQLHRLVGDVARAAGTPVPDVICADLSINAGVARLGWRQRSVLVIGVPLWVMLPRPARVALLAHELGHLANGDPRRVRRTLLARTFGARAVAATGGRNPWLRAVHGADSVAVHGGGLVALLSLVVHAFLGLVNVLGATAQLLVDSVAMPDSRRAEYRADLMARRVAGTDAFLQSCEVVLLADRVWSELWHLAPRIDGEQLDAMAAELREHQAPKLRLARQLSRRGTDLWSTHPGEDQRMRLVETLPRVDGTLHVDESRWADLDRELAPWRRAVHHALLGTRDRY</sequence>
<comment type="similarity">
    <text evidence="10">Belongs to the peptidase M48 family.</text>
</comment>
<dbReference type="EMBL" id="JBITLE010000003">
    <property type="protein sequence ID" value="MFI7262838.1"/>
    <property type="molecule type" value="Genomic_DNA"/>
</dbReference>
<keyword evidence="5 10" id="KW-0378">Hydrolase</keyword>
<evidence type="ECO:0000256" key="4">
    <source>
        <dbReference type="ARBA" id="ARBA00022723"/>
    </source>
</evidence>
<dbReference type="GO" id="GO:0008237">
    <property type="term" value="F:metallopeptidase activity"/>
    <property type="evidence" value="ECO:0007669"/>
    <property type="project" value="UniProtKB-KW"/>
</dbReference>
<reference evidence="13 14" key="1">
    <citation type="submission" date="2024-10" db="EMBL/GenBank/DDBJ databases">
        <title>The Natural Products Discovery Center: Release of the First 8490 Sequenced Strains for Exploring Actinobacteria Biosynthetic Diversity.</title>
        <authorList>
            <person name="Kalkreuter E."/>
            <person name="Kautsar S.A."/>
            <person name="Yang D."/>
            <person name="Bader C.D."/>
            <person name="Teijaro C.N."/>
            <person name="Fluegel L."/>
            <person name="Davis C.M."/>
            <person name="Simpson J.R."/>
            <person name="Lauterbach L."/>
            <person name="Steele A.D."/>
            <person name="Gui C."/>
            <person name="Meng S."/>
            <person name="Li G."/>
            <person name="Viehrig K."/>
            <person name="Ye F."/>
            <person name="Su P."/>
            <person name="Kiefer A.F."/>
            <person name="Nichols A."/>
            <person name="Cepeda A.J."/>
            <person name="Yan W."/>
            <person name="Fan B."/>
            <person name="Jiang Y."/>
            <person name="Adhikari A."/>
            <person name="Zheng C.-J."/>
            <person name="Schuster L."/>
            <person name="Cowan T.M."/>
            <person name="Smanski M.J."/>
            <person name="Chevrette M.G."/>
            <person name="De Carvalho L.P.S."/>
            <person name="Shen B."/>
        </authorList>
    </citation>
    <scope>NUCLEOTIDE SEQUENCE [LARGE SCALE GENOMIC DNA]</scope>
    <source>
        <strain evidence="13 14">NPDC049845</strain>
    </source>
</reference>
<feature type="domain" description="Peptidase M48" evidence="12">
    <location>
        <begin position="151"/>
        <end position="395"/>
    </location>
</feature>
<comment type="cofactor">
    <cofactor evidence="10">
        <name>Zn(2+)</name>
        <dbReference type="ChEBI" id="CHEBI:29105"/>
    </cofactor>
    <text evidence="10">Binds 1 zinc ion per subunit.</text>
</comment>
<keyword evidence="6 10" id="KW-0862">Zinc</keyword>
<evidence type="ECO:0000313" key="14">
    <source>
        <dbReference type="Proteomes" id="UP001612812"/>
    </source>
</evidence>
<name>A0ABW7ZJ15_9ACTN</name>
<dbReference type="InterPro" id="IPR001915">
    <property type="entry name" value="Peptidase_M48"/>
</dbReference>
<organism evidence="13 14">
    <name type="scientific">Micromonospora maritima</name>
    <dbReference type="NCBI Taxonomy" id="986711"/>
    <lineage>
        <taxon>Bacteria</taxon>
        <taxon>Bacillati</taxon>
        <taxon>Actinomycetota</taxon>
        <taxon>Actinomycetes</taxon>
        <taxon>Micromonosporales</taxon>
        <taxon>Micromonosporaceae</taxon>
        <taxon>Micromonospora</taxon>
    </lineage>
</organism>
<dbReference type="Proteomes" id="UP001612812">
    <property type="component" value="Unassembled WGS sequence"/>
</dbReference>
<evidence type="ECO:0000256" key="5">
    <source>
        <dbReference type="ARBA" id="ARBA00022801"/>
    </source>
</evidence>
<comment type="caution">
    <text evidence="13">The sequence shown here is derived from an EMBL/GenBank/DDBJ whole genome shotgun (WGS) entry which is preliminary data.</text>
</comment>
<feature type="transmembrane region" description="Helical" evidence="11">
    <location>
        <begin position="118"/>
        <end position="135"/>
    </location>
</feature>
<evidence type="ECO:0000256" key="2">
    <source>
        <dbReference type="ARBA" id="ARBA00022670"/>
    </source>
</evidence>
<evidence type="ECO:0000256" key="1">
    <source>
        <dbReference type="ARBA" id="ARBA00022475"/>
    </source>
</evidence>
<dbReference type="InterPro" id="IPR050083">
    <property type="entry name" value="HtpX_protease"/>
</dbReference>
<dbReference type="PANTHER" id="PTHR43221:SF2">
    <property type="entry name" value="PROTEASE HTPX HOMOLOG"/>
    <property type="match status" value="1"/>
</dbReference>
<evidence type="ECO:0000259" key="12">
    <source>
        <dbReference type="Pfam" id="PF01435"/>
    </source>
</evidence>
<dbReference type="RefSeq" id="WP_396768790.1">
    <property type="nucleotide sequence ID" value="NZ_JBITLA010000003.1"/>
</dbReference>
<keyword evidence="9 11" id="KW-0472">Membrane</keyword>
<keyword evidence="1" id="KW-1003">Cell membrane</keyword>
<dbReference type="CDD" id="cd07328">
    <property type="entry name" value="M48_Ste24p_like"/>
    <property type="match status" value="1"/>
</dbReference>
<evidence type="ECO:0000256" key="7">
    <source>
        <dbReference type="ARBA" id="ARBA00022989"/>
    </source>
</evidence>
<evidence type="ECO:0000256" key="8">
    <source>
        <dbReference type="ARBA" id="ARBA00023049"/>
    </source>
</evidence>
<dbReference type="EC" id="3.4.24.-" evidence="13"/>
<keyword evidence="14" id="KW-1185">Reference proteome</keyword>
<keyword evidence="2 10" id="KW-0645">Protease</keyword>